<evidence type="ECO:0000259" key="16">
    <source>
        <dbReference type="PROSITE" id="PS50002"/>
    </source>
</evidence>
<evidence type="ECO:0000256" key="5">
    <source>
        <dbReference type="ARBA" id="ARBA00020357"/>
    </source>
</evidence>
<dbReference type="Gene3D" id="2.30.30.40">
    <property type="entry name" value="SH3 Domains"/>
    <property type="match status" value="2"/>
</dbReference>
<dbReference type="InterPro" id="IPR001452">
    <property type="entry name" value="SH3_domain"/>
</dbReference>
<dbReference type="PROSITE" id="PS50002">
    <property type="entry name" value="SH3"/>
    <property type="match status" value="1"/>
</dbReference>
<gene>
    <name evidence="17" type="ORF">BS47DRAFT_755233</name>
</gene>
<feature type="compositionally biased region" description="Low complexity" evidence="15">
    <location>
        <begin position="705"/>
        <end position="740"/>
    </location>
</feature>
<dbReference type="Pfam" id="PF00018">
    <property type="entry name" value="SH3_1"/>
    <property type="match status" value="2"/>
</dbReference>
<name>A0A9P6E2J7_9AGAM</name>
<reference evidence="17" key="1">
    <citation type="journal article" date="2020" name="Nat. Commun.">
        <title>Large-scale genome sequencing of mycorrhizal fungi provides insights into the early evolution of symbiotic traits.</title>
        <authorList>
            <person name="Miyauchi S."/>
            <person name="Kiss E."/>
            <person name="Kuo A."/>
            <person name="Drula E."/>
            <person name="Kohler A."/>
            <person name="Sanchez-Garcia M."/>
            <person name="Morin E."/>
            <person name="Andreopoulos B."/>
            <person name="Barry K.W."/>
            <person name="Bonito G."/>
            <person name="Buee M."/>
            <person name="Carver A."/>
            <person name="Chen C."/>
            <person name="Cichocki N."/>
            <person name="Clum A."/>
            <person name="Culley D."/>
            <person name="Crous P.W."/>
            <person name="Fauchery L."/>
            <person name="Girlanda M."/>
            <person name="Hayes R.D."/>
            <person name="Keri Z."/>
            <person name="LaButti K."/>
            <person name="Lipzen A."/>
            <person name="Lombard V."/>
            <person name="Magnuson J."/>
            <person name="Maillard F."/>
            <person name="Murat C."/>
            <person name="Nolan M."/>
            <person name="Ohm R.A."/>
            <person name="Pangilinan J."/>
            <person name="Pereira M.F."/>
            <person name="Perotto S."/>
            <person name="Peter M."/>
            <person name="Pfister S."/>
            <person name="Riley R."/>
            <person name="Sitrit Y."/>
            <person name="Stielow J.B."/>
            <person name="Szollosi G."/>
            <person name="Zifcakova L."/>
            <person name="Stursova M."/>
            <person name="Spatafora J.W."/>
            <person name="Tedersoo L."/>
            <person name="Vaario L.M."/>
            <person name="Yamada A."/>
            <person name="Yan M."/>
            <person name="Wang P."/>
            <person name="Xu J."/>
            <person name="Bruns T."/>
            <person name="Baldrian P."/>
            <person name="Vilgalys R."/>
            <person name="Dunand C."/>
            <person name="Henrissat B."/>
            <person name="Grigoriev I.V."/>
            <person name="Hibbett D."/>
            <person name="Nagy L.G."/>
            <person name="Martin F.M."/>
        </authorList>
    </citation>
    <scope>NUCLEOTIDE SEQUENCE</scope>
    <source>
        <strain evidence="17">UP504</strain>
    </source>
</reference>
<evidence type="ECO:0000313" key="17">
    <source>
        <dbReference type="EMBL" id="KAF9520345.1"/>
    </source>
</evidence>
<dbReference type="Gene3D" id="1.10.150.50">
    <property type="entry name" value="Transcription Factor, Ets-1"/>
    <property type="match status" value="1"/>
</dbReference>
<dbReference type="Pfam" id="PF03983">
    <property type="entry name" value="SHD1"/>
    <property type="match status" value="1"/>
</dbReference>
<dbReference type="GO" id="GO:0003779">
    <property type="term" value="F:actin binding"/>
    <property type="evidence" value="ECO:0007669"/>
    <property type="project" value="UniProtKB-KW"/>
</dbReference>
<dbReference type="GO" id="GO:0006897">
    <property type="term" value="P:endocytosis"/>
    <property type="evidence" value="ECO:0007669"/>
    <property type="project" value="UniProtKB-KW"/>
</dbReference>
<protein>
    <recommendedName>
        <fullName evidence="5">Actin cytoskeleton-regulatory complex protein SLA1</fullName>
    </recommendedName>
</protein>
<keyword evidence="9" id="KW-0677">Repeat</keyword>
<dbReference type="InterPro" id="IPR013182">
    <property type="entry name" value="DUF1720"/>
</dbReference>
<dbReference type="InterPro" id="IPR013761">
    <property type="entry name" value="SAM/pointed_sf"/>
</dbReference>
<dbReference type="Gene3D" id="2.30.30.700">
    <property type="entry name" value="SLA1 homology domain 1"/>
    <property type="match status" value="1"/>
</dbReference>
<evidence type="ECO:0000256" key="10">
    <source>
        <dbReference type="ARBA" id="ARBA00022753"/>
    </source>
</evidence>
<feature type="compositionally biased region" description="Low complexity" evidence="15">
    <location>
        <begin position="631"/>
        <end position="641"/>
    </location>
</feature>
<keyword evidence="12" id="KW-0009">Actin-binding</keyword>
<dbReference type="InterPro" id="IPR035800">
    <property type="entry name" value="Sla1_SH3_1"/>
</dbReference>
<feature type="compositionally biased region" description="Low complexity" evidence="15">
    <location>
        <begin position="344"/>
        <end position="360"/>
    </location>
</feature>
<feature type="compositionally biased region" description="Polar residues" evidence="15">
    <location>
        <begin position="642"/>
        <end position="656"/>
    </location>
</feature>
<feature type="compositionally biased region" description="Pro residues" evidence="15">
    <location>
        <begin position="741"/>
        <end position="758"/>
    </location>
</feature>
<evidence type="ECO:0000256" key="14">
    <source>
        <dbReference type="PROSITE-ProRule" id="PRU00192"/>
    </source>
</evidence>
<feature type="region of interest" description="Disordered" evidence="15">
    <location>
        <begin position="587"/>
        <end position="680"/>
    </location>
</feature>
<feature type="region of interest" description="Disordered" evidence="15">
    <location>
        <begin position="705"/>
        <end position="760"/>
    </location>
</feature>
<dbReference type="SUPFAM" id="SSF50044">
    <property type="entry name" value="SH3-domain"/>
    <property type="match status" value="2"/>
</dbReference>
<feature type="compositionally biased region" description="Low complexity" evidence="15">
    <location>
        <begin position="259"/>
        <end position="280"/>
    </location>
</feature>
<dbReference type="PANTHER" id="PTHR15735">
    <property type="entry name" value="FCH AND DOUBLE SH3 DOMAINS PROTEIN"/>
    <property type="match status" value="1"/>
</dbReference>
<dbReference type="EMBL" id="MU128912">
    <property type="protein sequence ID" value="KAF9520345.1"/>
    <property type="molecule type" value="Genomic_DNA"/>
</dbReference>
<evidence type="ECO:0000256" key="9">
    <source>
        <dbReference type="ARBA" id="ARBA00022737"/>
    </source>
</evidence>
<keyword evidence="7" id="KW-0963">Cytoplasm</keyword>
<dbReference type="InterPro" id="IPR056996">
    <property type="entry name" value="PH_SLA1"/>
</dbReference>
<evidence type="ECO:0000256" key="8">
    <source>
        <dbReference type="ARBA" id="ARBA00022583"/>
    </source>
</evidence>
<sequence length="1112" mass="117845">MTYLSLVKAAYDYTAQSDDELTITEDSLYFVLDNSDSDWTKVRIKSDQEDEPAGLVPAAYLEVVEPISTAKALYDYEATGEGELGIREDEPLKVYENEDEWWLVQSALPDGRLGLVPGNYVEEVSNSEATALPVLPSPRARPTSVYVDPEERVAALSHEKLKADEIKTWGVTEIDKKGKKKKGTLGIGNGAMFFASDSDKTPVQQWPTASIMVTESDKPKHVMLEVGGSSPMVLHFNAGSKDTAEAIIEKLESSKSKSAESSAQSNSSAPSAPESAPLPATTQVAKLKQKKSVNFSEAPEVIAPSPADDDDSYGSASEGENTADVDAPTDDTQLGTSRMDERNATAARAETLAIAAARTRQQQHDRENEGTDTPRTRSLSRPPSSNPAPASVPLKDRTRVWHDRTGQFRVEAEYLGMKDGKLRLHKVNGVVIEVPMEKMSPADITYIQSLGQAKSPPSLDDDAIPLARLAAATNRPSSSSRSSVPPSRKAPAIDWFEFFLNAGCDVDDCTRYAAAFERDKMDEALLPDLEASTLRTLGLREGDILRVVKAIRQKYPSATVVAAKKPAAEQAKDENVGKKLYDEDSIISPARTNSTSPAPKLFTGANGILKNQRRGRPTLEPKSSSAVDIPSIASASSQIQSNTPRVQSPEAKSSTPDLPMRRSISVPPVANGFEDDAWAPRPSSTVGVKSNTLAPVVPTPPLVPALAPSSASTPRSTLVSTPVPAATSTSAPSPASAPNLVPAPAPPTPVFTPNPAPTSPTRDILAQIQQMRPASAPLTVSAGRSPAEPGSFLPPPSYRAGLGFSNSAAPVGQLLAAQRTGALSPPNASSGPRGPYAPVPSNQGLLAPLIPTNTGFNSFIPARPLQVQPTGFSGGSAFQPQPHLQPQPTGFSGGTTIQSQMQPQSTSFPGGNIFPSQLSPQPTGFSGSNSFQPRLQPSLQSQPTGFQPSFANRNILGGPAGLNSPGFQSSSPNAFQLPPQAQSGTSFDALARSAQPPPPSDNTSPASVFASMKSGTFAAGSQAPQPADKYEVLRSPNASTPYQQTGWNSGQGNIGLQSQPTGFQTNTGFQLDQPNGFRQSGFQANGFQPNGFQPNGFQPNGFHPQPTMYGYR</sequence>
<dbReference type="InterPro" id="IPR036028">
    <property type="entry name" value="SH3-like_dom_sf"/>
</dbReference>
<dbReference type="PRINTS" id="PR00452">
    <property type="entry name" value="SH3DOMAIN"/>
</dbReference>
<evidence type="ECO:0000313" key="18">
    <source>
        <dbReference type="Proteomes" id="UP000886523"/>
    </source>
</evidence>
<dbReference type="Pfam" id="PF08226">
    <property type="entry name" value="DUF1720"/>
    <property type="match status" value="1"/>
</dbReference>
<dbReference type="GO" id="GO:0043130">
    <property type="term" value="F:ubiquitin binding"/>
    <property type="evidence" value="ECO:0007669"/>
    <property type="project" value="InterPro"/>
</dbReference>
<dbReference type="GO" id="GO:0010008">
    <property type="term" value="C:endosome membrane"/>
    <property type="evidence" value="ECO:0007669"/>
    <property type="project" value="UniProtKB-SubCell"/>
</dbReference>
<keyword evidence="6 14" id="KW-0728">SH3 domain</keyword>
<dbReference type="GO" id="GO:0005886">
    <property type="term" value="C:plasma membrane"/>
    <property type="evidence" value="ECO:0007669"/>
    <property type="project" value="UniProtKB-SubCell"/>
</dbReference>
<dbReference type="GO" id="GO:0030479">
    <property type="term" value="C:actin cortical patch"/>
    <property type="evidence" value="ECO:0007669"/>
    <property type="project" value="UniProtKB-SubCell"/>
</dbReference>
<feature type="region of interest" description="Disordered" evidence="15">
    <location>
        <begin position="891"/>
        <end position="982"/>
    </location>
</feature>
<feature type="compositionally biased region" description="Polar residues" evidence="15">
    <location>
        <begin position="965"/>
        <end position="982"/>
    </location>
</feature>
<dbReference type="OrthoDB" id="5971719at2759"/>
<feature type="region of interest" description="Disordered" evidence="15">
    <location>
        <begin position="820"/>
        <end position="840"/>
    </location>
</feature>
<feature type="compositionally biased region" description="Basic and acidic residues" evidence="15">
    <location>
        <begin position="362"/>
        <end position="375"/>
    </location>
</feature>
<dbReference type="GO" id="GO:0042802">
    <property type="term" value="F:identical protein binding"/>
    <property type="evidence" value="ECO:0007669"/>
    <property type="project" value="InterPro"/>
</dbReference>
<evidence type="ECO:0000256" key="1">
    <source>
        <dbReference type="ARBA" id="ARBA00004125"/>
    </source>
</evidence>
<feature type="domain" description="SH3" evidence="16">
    <location>
        <begin position="65"/>
        <end position="126"/>
    </location>
</feature>
<dbReference type="InterPro" id="IPR007131">
    <property type="entry name" value="SHD1"/>
</dbReference>
<accession>A0A9P6E2J7</accession>
<keyword evidence="8" id="KW-0254">Endocytosis</keyword>
<evidence type="ECO:0000256" key="3">
    <source>
        <dbReference type="ARBA" id="ARBA00004413"/>
    </source>
</evidence>
<evidence type="ECO:0000256" key="15">
    <source>
        <dbReference type="SAM" id="MobiDB-lite"/>
    </source>
</evidence>
<dbReference type="Pfam" id="PF24081">
    <property type="entry name" value="PH_SLA1"/>
    <property type="match status" value="1"/>
</dbReference>
<comment type="caution">
    <text evidence="17">The sequence shown here is derived from an EMBL/GenBank/DDBJ whole genome shotgun (WGS) entry which is preliminary data.</text>
</comment>
<dbReference type="SMART" id="SM00326">
    <property type="entry name" value="SH3"/>
    <property type="match status" value="2"/>
</dbReference>
<evidence type="ECO:0000256" key="7">
    <source>
        <dbReference type="ARBA" id="ARBA00022490"/>
    </source>
</evidence>
<feature type="compositionally biased region" description="Low complexity" evidence="15">
    <location>
        <begin position="932"/>
        <end position="943"/>
    </location>
</feature>
<dbReference type="GO" id="GO:0030674">
    <property type="term" value="F:protein-macromolecule adaptor activity"/>
    <property type="evidence" value="ECO:0007669"/>
    <property type="project" value="InterPro"/>
</dbReference>
<evidence type="ECO:0000256" key="6">
    <source>
        <dbReference type="ARBA" id="ARBA00022443"/>
    </source>
</evidence>
<feature type="compositionally biased region" description="Polar residues" evidence="15">
    <location>
        <begin position="891"/>
        <end position="931"/>
    </location>
</feature>
<evidence type="ECO:0000256" key="12">
    <source>
        <dbReference type="ARBA" id="ARBA00023203"/>
    </source>
</evidence>
<organism evidence="17 18">
    <name type="scientific">Hydnum rufescens UP504</name>
    <dbReference type="NCBI Taxonomy" id="1448309"/>
    <lineage>
        <taxon>Eukaryota</taxon>
        <taxon>Fungi</taxon>
        <taxon>Dikarya</taxon>
        <taxon>Basidiomycota</taxon>
        <taxon>Agaricomycotina</taxon>
        <taxon>Agaricomycetes</taxon>
        <taxon>Cantharellales</taxon>
        <taxon>Hydnaceae</taxon>
        <taxon>Hydnum</taxon>
    </lineage>
</organism>
<feature type="compositionally biased region" description="Low complexity" evidence="15">
    <location>
        <begin position="376"/>
        <end position="393"/>
    </location>
</feature>
<dbReference type="CDD" id="cd11773">
    <property type="entry name" value="SH3_Sla1p_1"/>
    <property type="match status" value="1"/>
</dbReference>
<comment type="subcellular location">
    <subcellularLocation>
        <location evidence="3">Cell membrane</location>
        <topology evidence="3">Peripheral membrane protein</topology>
        <orientation evidence="3">Cytoplasmic side</orientation>
    </subcellularLocation>
    <subcellularLocation>
        <location evidence="2">Cytoplasm</location>
        <location evidence="2">Cytoskeleton</location>
        <location evidence="2">Actin patch</location>
    </subcellularLocation>
    <subcellularLocation>
        <location evidence="1">Endosome membrane</location>
        <topology evidence="1">Peripheral membrane protein</topology>
        <orientation evidence="1">Cytoplasmic side</orientation>
    </subcellularLocation>
</comment>
<comment type="similarity">
    <text evidence="4">Belongs to the SLA1 family.</text>
</comment>
<evidence type="ECO:0000256" key="13">
    <source>
        <dbReference type="ARBA" id="ARBA00023212"/>
    </source>
</evidence>
<keyword evidence="10" id="KW-0967">Endosome</keyword>
<keyword evidence="13" id="KW-0206">Cytoskeleton</keyword>
<evidence type="ECO:0000256" key="11">
    <source>
        <dbReference type="ARBA" id="ARBA00023136"/>
    </source>
</evidence>
<dbReference type="Proteomes" id="UP000886523">
    <property type="component" value="Unassembled WGS sequence"/>
</dbReference>
<evidence type="ECO:0000256" key="2">
    <source>
        <dbReference type="ARBA" id="ARBA00004134"/>
    </source>
</evidence>
<dbReference type="PANTHER" id="PTHR15735:SF21">
    <property type="entry name" value="PROTEIN NERVOUS WRECK"/>
    <property type="match status" value="1"/>
</dbReference>
<evidence type="ECO:0000256" key="4">
    <source>
        <dbReference type="ARBA" id="ARBA00007948"/>
    </source>
</evidence>
<proteinExistence type="inferred from homology"/>
<dbReference type="AlphaFoldDB" id="A0A9P6E2J7"/>
<keyword evidence="11" id="KW-0472">Membrane</keyword>
<feature type="region of interest" description="Disordered" evidence="15">
    <location>
        <begin position="252"/>
        <end position="393"/>
    </location>
</feature>
<keyword evidence="18" id="KW-1185">Reference proteome</keyword>